<dbReference type="EMBL" id="BMCT01000002">
    <property type="protein sequence ID" value="GGF63178.1"/>
    <property type="molecule type" value="Genomic_DNA"/>
</dbReference>
<dbReference type="PANTHER" id="PTHR33798">
    <property type="entry name" value="FLAVOPROTEIN OXYGENASE"/>
    <property type="match status" value="1"/>
</dbReference>
<comment type="cofactor">
    <cofactor evidence="1">
        <name>FMN</name>
        <dbReference type="ChEBI" id="CHEBI:58210"/>
    </cofactor>
</comment>
<dbReference type="GO" id="GO:0010181">
    <property type="term" value="F:FMN binding"/>
    <property type="evidence" value="ECO:0007669"/>
    <property type="project" value="InterPro"/>
</dbReference>
<name>A0A917C1A2_9HYPH</name>
<dbReference type="GO" id="GO:0016646">
    <property type="term" value="F:oxidoreductase activity, acting on the CH-NH group of donors, NAD or NADP as acceptor"/>
    <property type="evidence" value="ECO:0007669"/>
    <property type="project" value="UniProtKB-ARBA"/>
</dbReference>
<gene>
    <name evidence="6" type="ORF">GCM10007301_23720</name>
</gene>
<dbReference type="SMART" id="SM00903">
    <property type="entry name" value="Flavin_Reduct"/>
    <property type="match status" value="1"/>
</dbReference>
<evidence type="ECO:0000259" key="5">
    <source>
        <dbReference type="SMART" id="SM00903"/>
    </source>
</evidence>
<dbReference type="Pfam" id="PF01613">
    <property type="entry name" value="Flavin_Reduct"/>
    <property type="match status" value="1"/>
</dbReference>
<keyword evidence="7" id="KW-1185">Reference proteome</keyword>
<evidence type="ECO:0000256" key="4">
    <source>
        <dbReference type="ARBA" id="ARBA00038054"/>
    </source>
</evidence>
<comment type="caution">
    <text evidence="6">The sequence shown here is derived from an EMBL/GenBank/DDBJ whole genome shotgun (WGS) entry which is preliminary data.</text>
</comment>
<accession>A0A917C1A2</accession>
<dbReference type="RefSeq" id="WP_188578647.1">
    <property type="nucleotide sequence ID" value="NZ_BMCT01000002.1"/>
</dbReference>
<evidence type="ECO:0000313" key="7">
    <source>
        <dbReference type="Proteomes" id="UP000606044"/>
    </source>
</evidence>
<evidence type="ECO:0000256" key="1">
    <source>
        <dbReference type="ARBA" id="ARBA00001917"/>
    </source>
</evidence>
<comment type="similarity">
    <text evidence="4">Belongs to the flavoredoxin family.</text>
</comment>
<protein>
    <recommendedName>
        <fullName evidence="5">Flavin reductase like domain-containing protein</fullName>
    </recommendedName>
</protein>
<reference evidence="6" key="1">
    <citation type="journal article" date="2014" name="Int. J. Syst. Evol. Microbiol.">
        <title>Complete genome sequence of Corynebacterium casei LMG S-19264T (=DSM 44701T), isolated from a smear-ripened cheese.</title>
        <authorList>
            <consortium name="US DOE Joint Genome Institute (JGI-PGF)"/>
            <person name="Walter F."/>
            <person name="Albersmeier A."/>
            <person name="Kalinowski J."/>
            <person name="Ruckert C."/>
        </authorList>
    </citation>
    <scope>NUCLEOTIDE SEQUENCE</scope>
    <source>
        <strain evidence="6">CCM 7897</strain>
    </source>
</reference>
<evidence type="ECO:0000256" key="2">
    <source>
        <dbReference type="ARBA" id="ARBA00022630"/>
    </source>
</evidence>
<dbReference type="Proteomes" id="UP000606044">
    <property type="component" value="Unassembled WGS sequence"/>
</dbReference>
<dbReference type="Gene3D" id="2.30.110.10">
    <property type="entry name" value="Electron Transport, Fmn-binding Protein, Chain A"/>
    <property type="match status" value="1"/>
</dbReference>
<dbReference type="SUPFAM" id="SSF50475">
    <property type="entry name" value="FMN-binding split barrel"/>
    <property type="match status" value="1"/>
</dbReference>
<sequence length="223" mass="24432">MTTADMSFDFANVDPEIRYKLLTGLVVPRPIAWVVTKSVKGVVNAAPFSLFNVISEDPPLVMFSVDTKPGDRVKDTLVNVHATRAFVVNLVDEATAQVMNNCAINFPPEEGEPEAFGIPLVPGTHGPVPRLAISPVAMECKQVTTLNFGPRRDLVIGEVLALHTRAGVLDPTNLRTNYDTYQPVGRLGGTMYAHLEDRFSMDRETYEQFSARTAQEAAAKETV</sequence>
<dbReference type="InterPro" id="IPR012349">
    <property type="entry name" value="Split_barrel_FMN-bd"/>
</dbReference>
<dbReference type="InterPro" id="IPR002563">
    <property type="entry name" value="Flavin_Rdtase-like_dom"/>
</dbReference>
<keyword evidence="3" id="KW-0288">FMN</keyword>
<evidence type="ECO:0000256" key="3">
    <source>
        <dbReference type="ARBA" id="ARBA00022643"/>
    </source>
</evidence>
<dbReference type="AlphaFoldDB" id="A0A917C1A2"/>
<dbReference type="PANTHER" id="PTHR33798:SF5">
    <property type="entry name" value="FLAVIN REDUCTASE LIKE DOMAIN-CONTAINING PROTEIN"/>
    <property type="match status" value="1"/>
</dbReference>
<reference evidence="6" key="2">
    <citation type="submission" date="2020-09" db="EMBL/GenBank/DDBJ databases">
        <authorList>
            <person name="Sun Q."/>
            <person name="Sedlacek I."/>
        </authorList>
    </citation>
    <scope>NUCLEOTIDE SEQUENCE</scope>
    <source>
        <strain evidence="6">CCM 7897</strain>
    </source>
</reference>
<feature type="domain" description="Flavin reductase like" evidence="5">
    <location>
        <begin position="24"/>
        <end position="180"/>
    </location>
</feature>
<keyword evidence="2" id="KW-0285">Flavoprotein</keyword>
<organism evidence="6 7">
    <name type="scientific">Azorhizobium oxalatiphilum</name>
    <dbReference type="NCBI Taxonomy" id="980631"/>
    <lineage>
        <taxon>Bacteria</taxon>
        <taxon>Pseudomonadati</taxon>
        <taxon>Pseudomonadota</taxon>
        <taxon>Alphaproteobacteria</taxon>
        <taxon>Hyphomicrobiales</taxon>
        <taxon>Xanthobacteraceae</taxon>
        <taxon>Azorhizobium</taxon>
    </lineage>
</organism>
<proteinExistence type="inferred from homology"/>
<evidence type="ECO:0000313" key="6">
    <source>
        <dbReference type="EMBL" id="GGF63178.1"/>
    </source>
</evidence>